<organism evidence="1 2">
    <name type="scientific">Microbacterium ginsengisoli</name>
    <dbReference type="NCBI Taxonomy" id="400772"/>
    <lineage>
        <taxon>Bacteria</taxon>
        <taxon>Bacillati</taxon>
        <taxon>Actinomycetota</taxon>
        <taxon>Actinomycetes</taxon>
        <taxon>Micrococcales</taxon>
        <taxon>Microbacteriaceae</taxon>
        <taxon>Microbacterium</taxon>
    </lineage>
</organism>
<dbReference type="EMBL" id="DMNG01000279">
    <property type="protein sequence ID" value="HAN26048.1"/>
    <property type="molecule type" value="Genomic_DNA"/>
</dbReference>
<dbReference type="AlphaFoldDB" id="A0A3C1KHX0"/>
<protein>
    <submittedName>
        <fullName evidence="1">Uncharacterized protein</fullName>
    </submittedName>
</protein>
<reference evidence="1 2" key="1">
    <citation type="journal article" date="2018" name="Nat. Biotechnol.">
        <title>A standardized bacterial taxonomy based on genome phylogeny substantially revises the tree of life.</title>
        <authorList>
            <person name="Parks D.H."/>
            <person name="Chuvochina M."/>
            <person name="Waite D.W."/>
            <person name="Rinke C."/>
            <person name="Skarshewski A."/>
            <person name="Chaumeil P.A."/>
            <person name="Hugenholtz P."/>
        </authorList>
    </citation>
    <scope>NUCLEOTIDE SEQUENCE [LARGE SCALE GENOMIC DNA]</scope>
    <source>
        <strain evidence="1">UBA9152</strain>
    </source>
</reference>
<dbReference type="Proteomes" id="UP000257479">
    <property type="component" value="Unassembled WGS sequence"/>
</dbReference>
<gene>
    <name evidence="1" type="ORF">DCP95_15995</name>
</gene>
<accession>A0A3C1KHX0</accession>
<comment type="caution">
    <text evidence="1">The sequence shown here is derived from an EMBL/GenBank/DDBJ whole genome shotgun (WGS) entry which is preliminary data.</text>
</comment>
<evidence type="ECO:0000313" key="2">
    <source>
        <dbReference type="Proteomes" id="UP000257479"/>
    </source>
</evidence>
<name>A0A3C1KHX0_9MICO</name>
<sequence length="136" mass="14010">MTSPTTSITVHPIDGRVAVLVHDAGADVRITVDHAQRLADDIDATVTSGLHHGSIAVSISRRLTLELATADARHLGIRLRDAAAVSASTNTVDTYDALIAAADTLITDGACASDIVARVWAAGYLAGTLTQQTPAA</sequence>
<proteinExistence type="predicted"/>
<evidence type="ECO:0000313" key="1">
    <source>
        <dbReference type="EMBL" id="HAN26048.1"/>
    </source>
</evidence>